<evidence type="ECO:0000313" key="2">
    <source>
        <dbReference type="EMBL" id="GJJ72455.1"/>
    </source>
</evidence>
<accession>A0A9P3H9I4</accession>
<dbReference type="EMBL" id="BQFW01000007">
    <property type="protein sequence ID" value="GJJ72455.1"/>
    <property type="molecule type" value="Genomic_DNA"/>
</dbReference>
<evidence type="ECO:0000313" key="3">
    <source>
        <dbReference type="Proteomes" id="UP000827284"/>
    </source>
</evidence>
<comment type="caution">
    <text evidence="2">The sequence shown here is derived from an EMBL/GenBank/DDBJ whole genome shotgun (WGS) entry which is preliminary data.</text>
</comment>
<reference evidence="2" key="1">
    <citation type="submission" date="2021-11" db="EMBL/GenBank/DDBJ databases">
        <authorList>
            <person name="Herlambang A."/>
            <person name="Guo Y."/>
            <person name="Takashima Y."/>
            <person name="Nishizawa T."/>
        </authorList>
    </citation>
    <scope>NUCLEOTIDE SEQUENCE</scope>
    <source>
        <strain evidence="2">E1425</strain>
    </source>
</reference>
<dbReference type="AlphaFoldDB" id="A0A9P3H9I4"/>
<sequence length="69" mass="7743">MTKKRPRSPTKTFIYSLNISKSRRKKPQELCSFNERYGSQGTCRSKTSGMGASTEGEGEHVSMSSFAEF</sequence>
<keyword evidence="3" id="KW-1185">Reference proteome</keyword>
<proteinExistence type="predicted"/>
<name>A0A9P3H9I4_9FUNG</name>
<feature type="region of interest" description="Disordered" evidence="1">
    <location>
        <begin position="42"/>
        <end position="69"/>
    </location>
</feature>
<feature type="compositionally biased region" description="Polar residues" evidence="1">
    <location>
        <begin position="42"/>
        <end position="51"/>
    </location>
</feature>
<evidence type="ECO:0000256" key="1">
    <source>
        <dbReference type="SAM" id="MobiDB-lite"/>
    </source>
</evidence>
<organism evidence="2 3">
    <name type="scientific">Entomortierella parvispora</name>
    <dbReference type="NCBI Taxonomy" id="205924"/>
    <lineage>
        <taxon>Eukaryota</taxon>
        <taxon>Fungi</taxon>
        <taxon>Fungi incertae sedis</taxon>
        <taxon>Mucoromycota</taxon>
        <taxon>Mortierellomycotina</taxon>
        <taxon>Mortierellomycetes</taxon>
        <taxon>Mortierellales</taxon>
        <taxon>Mortierellaceae</taxon>
        <taxon>Entomortierella</taxon>
    </lineage>
</organism>
<gene>
    <name evidence="2" type="ORF">EMPS_04812</name>
</gene>
<reference evidence="2" key="2">
    <citation type="journal article" date="2022" name="Microbiol. Resour. Announc.">
        <title>Whole-Genome Sequence of Entomortierella parvispora E1425, a Mucoromycotan Fungus Associated with Burkholderiaceae-Related Endosymbiotic Bacteria.</title>
        <authorList>
            <person name="Herlambang A."/>
            <person name="Guo Y."/>
            <person name="Takashima Y."/>
            <person name="Narisawa K."/>
            <person name="Ohta H."/>
            <person name="Nishizawa T."/>
        </authorList>
    </citation>
    <scope>NUCLEOTIDE SEQUENCE</scope>
    <source>
        <strain evidence="2">E1425</strain>
    </source>
</reference>
<dbReference type="Proteomes" id="UP000827284">
    <property type="component" value="Unassembled WGS sequence"/>
</dbReference>
<protein>
    <submittedName>
        <fullName evidence="2">Uncharacterized protein</fullName>
    </submittedName>
</protein>